<accession>A0ABS3PWE7</accession>
<dbReference type="Proteomes" id="UP000681610">
    <property type="component" value="Unassembled WGS sequence"/>
</dbReference>
<evidence type="ECO:0000313" key="2">
    <source>
        <dbReference type="Proteomes" id="UP000681610"/>
    </source>
</evidence>
<protein>
    <submittedName>
        <fullName evidence="1">RloB domain-containing protein</fullName>
    </submittedName>
</protein>
<keyword evidence="2" id="KW-1185">Reference proteome</keyword>
<dbReference type="Pfam" id="PF13707">
    <property type="entry name" value="RloB"/>
    <property type="match status" value="1"/>
</dbReference>
<gene>
    <name evidence="1" type="ORF">J4N46_02530</name>
</gene>
<proteinExistence type="predicted"/>
<organism evidence="1 2">
    <name type="scientific">Capnocytophaga bilenii</name>
    <dbReference type="NCBI Taxonomy" id="2819369"/>
    <lineage>
        <taxon>Bacteria</taxon>
        <taxon>Pseudomonadati</taxon>
        <taxon>Bacteroidota</taxon>
        <taxon>Flavobacteriia</taxon>
        <taxon>Flavobacteriales</taxon>
        <taxon>Flavobacteriaceae</taxon>
        <taxon>Capnocytophaga</taxon>
    </lineage>
</organism>
<reference evidence="1 2" key="1">
    <citation type="submission" date="2021-03" db="EMBL/GenBank/DDBJ databases">
        <title>Isolation and description of Capnocytophaga bilenii sp. nov., a novel Capnocytophaga species, isolated from a gingivitis subject.</title>
        <authorList>
            <person name="Antezack A."/>
            <person name="Monnet-Corti V."/>
            <person name="La Scola B."/>
        </authorList>
    </citation>
    <scope>NUCLEOTIDE SEQUENCE [LARGE SCALE GENOMIC DNA]</scope>
    <source>
        <strain evidence="1 2">Marseille-Q4570</strain>
    </source>
</reference>
<dbReference type="EMBL" id="JAGDYP010000002">
    <property type="protein sequence ID" value="MBO1883323.1"/>
    <property type="molecule type" value="Genomic_DNA"/>
</dbReference>
<dbReference type="RefSeq" id="WP_208058044.1">
    <property type="nucleotide sequence ID" value="NZ_CAUQMC010000032.1"/>
</dbReference>
<comment type="caution">
    <text evidence="1">The sequence shown here is derived from an EMBL/GenBank/DDBJ whole genome shotgun (WGS) entry which is preliminary data.</text>
</comment>
<dbReference type="InterPro" id="IPR025591">
    <property type="entry name" value="RloB"/>
</dbReference>
<evidence type="ECO:0000313" key="1">
    <source>
        <dbReference type="EMBL" id="MBO1883323.1"/>
    </source>
</evidence>
<name>A0ABS3PWE7_9FLAO</name>
<sequence length="227" mass="26955">MGKKTKAVKVTDKGKPWEKQKAAYQYQPLKLANKTILIVCEGQTEEWYFRKFSVVSLSVKCVNLQGQSKLNLVRATEEIIKDDDYTFDEVWCVYDMDVRDIDKDFANFDNSIEKAKKLNYKVAYSNDCFELWLLLHYKNIENKYNRDYYYAELSKIFQINYIKKGKKIDFCKNLYGLLQKDSNASEQEAIKRAEKLYVAKKHLPYHKQKPVTLVYQLVQLLNEYKKD</sequence>